<name>A0ABU8LAU3_9MICO</name>
<dbReference type="InterPro" id="IPR008316">
    <property type="entry name" value="UCP029876"/>
</dbReference>
<evidence type="ECO:0000313" key="1">
    <source>
        <dbReference type="EMBL" id="MEJ1087843.1"/>
    </source>
</evidence>
<dbReference type="RefSeq" id="WP_337331514.1">
    <property type="nucleotide sequence ID" value="NZ_JBBDGM010000004.1"/>
</dbReference>
<gene>
    <name evidence="1" type="ORF">WDU99_05890</name>
</gene>
<dbReference type="Proteomes" id="UP001371224">
    <property type="component" value="Unassembled WGS sequence"/>
</dbReference>
<dbReference type="Pfam" id="PF06304">
    <property type="entry name" value="DUF1048"/>
    <property type="match status" value="1"/>
</dbReference>
<protein>
    <submittedName>
        <fullName evidence="1">DUF1048 domain-containing protein</fullName>
    </submittedName>
</protein>
<reference evidence="1 2" key="1">
    <citation type="submission" date="2024-02" db="EMBL/GenBank/DDBJ databases">
        <authorList>
            <person name="Saticioglu I.B."/>
        </authorList>
    </citation>
    <scope>NUCLEOTIDE SEQUENCE [LARGE SCALE GENOMIC DNA]</scope>
    <source>
        <strain evidence="1 2">Mu-80</strain>
    </source>
</reference>
<proteinExistence type="predicted"/>
<dbReference type="Gene3D" id="1.10.1900.10">
    <property type="entry name" value="c-terminal domain of poly(a) binding protein"/>
    <property type="match status" value="1"/>
</dbReference>
<organism evidence="1 2">
    <name type="scientific">Microbacterium bandirmense</name>
    <dbReference type="NCBI Taxonomy" id="3122050"/>
    <lineage>
        <taxon>Bacteria</taxon>
        <taxon>Bacillati</taxon>
        <taxon>Actinomycetota</taxon>
        <taxon>Actinomycetes</taxon>
        <taxon>Micrococcales</taxon>
        <taxon>Microbacteriaceae</taxon>
        <taxon>Microbacterium</taxon>
    </lineage>
</organism>
<dbReference type="EMBL" id="JBBDGM010000004">
    <property type="protein sequence ID" value="MEJ1087843.1"/>
    <property type="molecule type" value="Genomic_DNA"/>
</dbReference>
<accession>A0ABU8LAU3</accession>
<comment type="caution">
    <text evidence="1">The sequence shown here is derived from an EMBL/GenBank/DDBJ whole genome shotgun (WGS) entry which is preliminary data.</text>
</comment>
<dbReference type="SUPFAM" id="SSF158560">
    <property type="entry name" value="BH3980-like"/>
    <property type="match status" value="1"/>
</dbReference>
<keyword evidence="2" id="KW-1185">Reference proteome</keyword>
<sequence length="124" mass="14134">MAAKWIEMLTGPLEQKKQYKHDKARMEALPEPYVTSAKAMHRYLMYAGGITDGDTLMRMFTDMVDLWEQASIDRTAVREIVGADPVDFAETFAKAYAGREWLDKERARFTRAIDAAEHGEEQGS</sequence>
<evidence type="ECO:0000313" key="2">
    <source>
        <dbReference type="Proteomes" id="UP001371224"/>
    </source>
</evidence>